<dbReference type="InterPro" id="IPR011701">
    <property type="entry name" value="MFS"/>
</dbReference>
<dbReference type="InterPro" id="IPR052524">
    <property type="entry name" value="MFS_Cyanate_Porter"/>
</dbReference>
<dbReference type="Gene3D" id="1.20.1250.20">
    <property type="entry name" value="MFS general substrate transporter like domains"/>
    <property type="match status" value="1"/>
</dbReference>
<dbReference type="AlphaFoldDB" id="A0A9X2G4W3"/>
<keyword evidence="1" id="KW-0812">Transmembrane</keyword>
<evidence type="ECO:0000256" key="1">
    <source>
        <dbReference type="SAM" id="Phobius"/>
    </source>
</evidence>
<dbReference type="RefSeq" id="WP_253839059.1">
    <property type="nucleotide sequence ID" value="NZ_JAMTCS010000014.1"/>
</dbReference>
<feature type="transmembrane region" description="Helical" evidence="1">
    <location>
        <begin position="266"/>
        <end position="286"/>
    </location>
</feature>
<keyword evidence="3" id="KW-1185">Reference proteome</keyword>
<feature type="transmembrane region" description="Helical" evidence="1">
    <location>
        <begin position="292"/>
        <end position="311"/>
    </location>
</feature>
<comment type="caution">
    <text evidence="2">The sequence shown here is derived from an EMBL/GenBank/DDBJ whole genome shotgun (WGS) entry which is preliminary data.</text>
</comment>
<evidence type="ECO:0000313" key="3">
    <source>
        <dbReference type="Proteomes" id="UP001139493"/>
    </source>
</evidence>
<keyword evidence="1" id="KW-0472">Membrane</keyword>
<feature type="transmembrane region" description="Helical" evidence="1">
    <location>
        <begin position="86"/>
        <end position="108"/>
    </location>
</feature>
<dbReference type="EMBL" id="JAMTCS010000014">
    <property type="protein sequence ID" value="MCP2266849.1"/>
    <property type="molecule type" value="Genomic_DNA"/>
</dbReference>
<proteinExistence type="predicted"/>
<feature type="transmembrane region" description="Helical" evidence="1">
    <location>
        <begin position="323"/>
        <end position="344"/>
    </location>
</feature>
<dbReference type="PANTHER" id="PTHR23523">
    <property type="match status" value="1"/>
</dbReference>
<name>A0A9X2G4W3_9MICO</name>
<gene>
    <name evidence="2" type="ORF">APR03_004219</name>
</gene>
<dbReference type="InterPro" id="IPR036259">
    <property type="entry name" value="MFS_trans_sf"/>
</dbReference>
<sequence length="398" mass="41039">MLLIAANLRAPVTVVGPVADDVAADLALTATQVSLLVSLPLLCFGVFAIVAPRLLTRWGIEATSVLALTALAAGILGRSVPWPGALWVGTVLVGAGVATLNVALPALVKRDFPHRVGQVTGAYSATQSAFAAVAAVVAVPLAGTQPQGWRVAFGAWVGLTLVALGVMTWRWRGARARARAVTAVVTRRGGHRSPWRSALGWQVAGYMGLQSTFFYAVVTWWPSVEAEAGFTPAAAGAHQGLLQVMGIAASLLAGRVIDRTRAHGQSGLVVLFSGMSAVAVVGELLAPGWWTLWIVLLGLGTAASFVTALSFSGLRTVSPAQAAALSGMAQALGYGLAALGPVLLGGLHDATSSWTVPLVVLLVLKVPEIVAGALAGRRRVIGGHPPRESLRDSPRDPL</sequence>
<dbReference type="PANTHER" id="PTHR23523:SF2">
    <property type="entry name" value="2-NITROIMIDAZOLE TRANSPORTER"/>
    <property type="match status" value="1"/>
</dbReference>
<dbReference type="SUPFAM" id="SSF103473">
    <property type="entry name" value="MFS general substrate transporter"/>
    <property type="match status" value="1"/>
</dbReference>
<evidence type="ECO:0000313" key="2">
    <source>
        <dbReference type="EMBL" id="MCP2266849.1"/>
    </source>
</evidence>
<protein>
    <submittedName>
        <fullName evidence="2">MFS transporter, CP family, cyanate transporter</fullName>
    </submittedName>
</protein>
<feature type="transmembrane region" description="Helical" evidence="1">
    <location>
        <begin position="233"/>
        <end position="254"/>
    </location>
</feature>
<reference evidence="2" key="1">
    <citation type="submission" date="2022-06" db="EMBL/GenBank/DDBJ databases">
        <title>Genomic Encyclopedia of Archaeal and Bacterial Type Strains, Phase II (KMG-II): from individual species to whole genera.</title>
        <authorList>
            <person name="Goeker M."/>
        </authorList>
    </citation>
    <scope>NUCLEOTIDE SEQUENCE</scope>
    <source>
        <strain evidence="2">DSM 26652</strain>
    </source>
</reference>
<dbReference type="Proteomes" id="UP001139493">
    <property type="component" value="Unassembled WGS sequence"/>
</dbReference>
<keyword evidence="1" id="KW-1133">Transmembrane helix</keyword>
<feature type="transmembrane region" description="Helical" evidence="1">
    <location>
        <begin position="58"/>
        <end position="80"/>
    </location>
</feature>
<feature type="transmembrane region" description="Helical" evidence="1">
    <location>
        <begin position="149"/>
        <end position="169"/>
    </location>
</feature>
<feature type="transmembrane region" description="Helical" evidence="1">
    <location>
        <begin position="356"/>
        <end position="375"/>
    </location>
</feature>
<feature type="transmembrane region" description="Helical" evidence="1">
    <location>
        <begin position="120"/>
        <end position="143"/>
    </location>
</feature>
<organism evidence="2 3">
    <name type="scientific">Promicromonospora thailandica</name>
    <dbReference type="NCBI Taxonomy" id="765201"/>
    <lineage>
        <taxon>Bacteria</taxon>
        <taxon>Bacillati</taxon>
        <taxon>Actinomycetota</taxon>
        <taxon>Actinomycetes</taxon>
        <taxon>Micrococcales</taxon>
        <taxon>Promicromonosporaceae</taxon>
        <taxon>Promicromonospora</taxon>
    </lineage>
</organism>
<feature type="transmembrane region" description="Helical" evidence="1">
    <location>
        <begin position="33"/>
        <end position="51"/>
    </location>
</feature>
<dbReference type="Pfam" id="PF07690">
    <property type="entry name" value="MFS_1"/>
    <property type="match status" value="1"/>
</dbReference>
<accession>A0A9X2G4W3</accession>
<dbReference type="GO" id="GO:0022857">
    <property type="term" value="F:transmembrane transporter activity"/>
    <property type="evidence" value="ECO:0007669"/>
    <property type="project" value="InterPro"/>
</dbReference>
<feature type="transmembrane region" description="Helical" evidence="1">
    <location>
        <begin position="198"/>
        <end position="221"/>
    </location>
</feature>